<feature type="transmembrane region" description="Helical" evidence="6">
    <location>
        <begin position="54"/>
        <end position="76"/>
    </location>
</feature>
<dbReference type="PROSITE" id="PS50261">
    <property type="entry name" value="G_PROTEIN_RECEP_F2_4"/>
    <property type="match status" value="1"/>
</dbReference>
<keyword evidence="2 6" id="KW-0812">Transmembrane</keyword>
<sequence length="270" mass="30606">MMSRQEGTEMKEAGRERAGRILQNIRIIHSNLLASVGLGQLVFLIGIDKTESKVICSLISVVIFYFLSCAFCWMLVEAIHLYVNIVQVFSSEFKAKKYMALGWGVTVATSSQQLTSERYCWLPVDGNKILAFIIPTGIIIGVNLVLLLAVLYEINKLIDRNITDVKISRSRTTAKTLLLMLPLIGLPWLLAFFALNSSLVVFDYLFNIFNGFQGLWIFLIHIVGNQEVRHRLRAKVRPQSVKSDWTVRSTTTTTRTSRTIPMSNMENNKE</sequence>
<dbReference type="GO" id="GO:0007166">
    <property type="term" value="P:cell surface receptor signaling pathway"/>
    <property type="evidence" value="ECO:0007669"/>
    <property type="project" value="InterPro"/>
</dbReference>
<keyword evidence="8" id="KW-0675">Receptor</keyword>
<dbReference type="GO" id="GO:0007189">
    <property type="term" value="P:adenylate cyclase-activating G protein-coupled receptor signaling pathway"/>
    <property type="evidence" value="ECO:0007669"/>
    <property type="project" value="TreeGrafter"/>
</dbReference>
<dbReference type="PANTHER" id="PTHR12011">
    <property type="entry name" value="ADHESION G-PROTEIN COUPLED RECEPTOR"/>
    <property type="match status" value="1"/>
</dbReference>
<organism evidence="8 9">
    <name type="scientific">Stichopus japonicus</name>
    <name type="common">Sea cucumber</name>
    <dbReference type="NCBI Taxonomy" id="307972"/>
    <lineage>
        <taxon>Eukaryota</taxon>
        <taxon>Metazoa</taxon>
        <taxon>Echinodermata</taxon>
        <taxon>Eleutherozoa</taxon>
        <taxon>Echinozoa</taxon>
        <taxon>Holothuroidea</taxon>
        <taxon>Aspidochirotacea</taxon>
        <taxon>Aspidochirotida</taxon>
        <taxon>Stichopodidae</taxon>
        <taxon>Apostichopus</taxon>
    </lineage>
</organism>
<evidence type="ECO:0000256" key="4">
    <source>
        <dbReference type="ARBA" id="ARBA00023136"/>
    </source>
</evidence>
<protein>
    <submittedName>
        <fullName evidence="8">Putative G-protein coupled receptor</fullName>
    </submittedName>
</protein>
<evidence type="ECO:0000256" key="6">
    <source>
        <dbReference type="SAM" id="Phobius"/>
    </source>
</evidence>
<keyword evidence="3 6" id="KW-1133">Transmembrane helix</keyword>
<evidence type="ECO:0000256" key="3">
    <source>
        <dbReference type="ARBA" id="ARBA00022989"/>
    </source>
</evidence>
<comment type="caution">
    <text evidence="8">The sequence shown here is derived from an EMBL/GenBank/DDBJ whole genome shotgun (WGS) entry which is preliminary data.</text>
</comment>
<gene>
    <name evidence="8" type="ORF">BSL78_15571</name>
</gene>
<dbReference type="GO" id="GO:0004930">
    <property type="term" value="F:G protein-coupled receptor activity"/>
    <property type="evidence" value="ECO:0007669"/>
    <property type="project" value="InterPro"/>
</dbReference>
<feature type="compositionally biased region" description="Polar residues" evidence="5">
    <location>
        <begin position="260"/>
        <end position="270"/>
    </location>
</feature>
<feature type="domain" description="G-protein coupled receptors family 2 profile 2" evidence="7">
    <location>
        <begin position="1"/>
        <end position="225"/>
    </location>
</feature>
<evidence type="ECO:0000259" key="7">
    <source>
        <dbReference type="PROSITE" id="PS50261"/>
    </source>
</evidence>
<feature type="region of interest" description="Disordered" evidence="5">
    <location>
        <begin position="247"/>
        <end position="270"/>
    </location>
</feature>
<feature type="compositionally biased region" description="Low complexity" evidence="5">
    <location>
        <begin position="247"/>
        <end position="259"/>
    </location>
</feature>
<dbReference type="InterPro" id="IPR017981">
    <property type="entry name" value="GPCR_2-like_7TM"/>
</dbReference>
<dbReference type="Pfam" id="PF00002">
    <property type="entry name" value="7tm_2"/>
    <property type="match status" value="1"/>
</dbReference>
<evidence type="ECO:0000256" key="1">
    <source>
        <dbReference type="ARBA" id="ARBA00004141"/>
    </source>
</evidence>
<proteinExistence type="predicted"/>
<accession>A0A2G8KHT1</accession>
<keyword evidence="4 6" id="KW-0472">Membrane</keyword>
<evidence type="ECO:0000313" key="9">
    <source>
        <dbReference type="Proteomes" id="UP000230750"/>
    </source>
</evidence>
<feature type="transmembrane region" description="Helical" evidence="6">
    <location>
        <begin position="176"/>
        <end position="195"/>
    </location>
</feature>
<dbReference type="SUPFAM" id="SSF81321">
    <property type="entry name" value="Family A G protein-coupled receptor-like"/>
    <property type="match status" value="1"/>
</dbReference>
<dbReference type="EMBL" id="MRZV01000574">
    <property type="protein sequence ID" value="PIK47553.1"/>
    <property type="molecule type" value="Genomic_DNA"/>
</dbReference>
<dbReference type="PRINTS" id="PR00249">
    <property type="entry name" value="GPCRSECRETIN"/>
</dbReference>
<reference evidence="8 9" key="1">
    <citation type="journal article" date="2017" name="PLoS Biol.">
        <title>The sea cucumber genome provides insights into morphological evolution and visceral regeneration.</title>
        <authorList>
            <person name="Zhang X."/>
            <person name="Sun L."/>
            <person name="Yuan J."/>
            <person name="Sun Y."/>
            <person name="Gao Y."/>
            <person name="Zhang L."/>
            <person name="Li S."/>
            <person name="Dai H."/>
            <person name="Hamel J.F."/>
            <person name="Liu C."/>
            <person name="Yu Y."/>
            <person name="Liu S."/>
            <person name="Lin W."/>
            <person name="Guo K."/>
            <person name="Jin S."/>
            <person name="Xu P."/>
            <person name="Storey K.B."/>
            <person name="Huan P."/>
            <person name="Zhang T."/>
            <person name="Zhou Y."/>
            <person name="Zhang J."/>
            <person name="Lin C."/>
            <person name="Li X."/>
            <person name="Xing L."/>
            <person name="Huo D."/>
            <person name="Sun M."/>
            <person name="Wang L."/>
            <person name="Mercier A."/>
            <person name="Li F."/>
            <person name="Yang H."/>
            <person name="Xiang J."/>
        </authorList>
    </citation>
    <scope>NUCLEOTIDE SEQUENCE [LARGE SCALE GENOMIC DNA]</scope>
    <source>
        <strain evidence="8">Shaxun</strain>
        <tissue evidence="8">Muscle</tissue>
    </source>
</reference>
<feature type="transmembrane region" description="Helical" evidence="6">
    <location>
        <begin position="129"/>
        <end position="152"/>
    </location>
</feature>
<keyword evidence="9" id="KW-1185">Reference proteome</keyword>
<dbReference type="Gene3D" id="1.20.1070.10">
    <property type="entry name" value="Rhodopsin 7-helix transmembrane proteins"/>
    <property type="match status" value="1"/>
</dbReference>
<dbReference type="PANTHER" id="PTHR12011:SF471">
    <property type="entry name" value="G-PROTEIN COUPLED RECEPTORS FAMILY 2 PROFILE 2 DOMAIN-CONTAINING PROTEIN"/>
    <property type="match status" value="1"/>
</dbReference>
<dbReference type="GO" id="GO:0005886">
    <property type="term" value="C:plasma membrane"/>
    <property type="evidence" value="ECO:0007669"/>
    <property type="project" value="TreeGrafter"/>
</dbReference>
<comment type="subcellular location">
    <subcellularLocation>
        <location evidence="1">Membrane</location>
        <topology evidence="1">Multi-pass membrane protein</topology>
    </subcellularLocation>
</comment>
<evidence type="ECO:0000313" key="8">
    <source>
        <dbReference type="EMBL" id="PIK47553.1"/>
    </source>
</evidence>
<dbReference type="STRING" id="307972.A0A2G8KHT1"/>
<dbReference type="Proteomes" id="UP000230750">
    <property type="component" value="Unassembled WGS sequence"/>
</dbReference>
<name>A0A2G8KHT1_STIJA</name>
<feature type="transmembrane region" description="Helical" evidence="6">
    <location>
        <begin position="201"/>
        <end position="223"/>
    </location>
</feature>
<evidence type="ECO:0000256" key="5">
    <source>
        <dbReference type="SAM" id="MobiDB-lite"/>
    </source>
</evidence>
<dbReference type="OrthoDB" id="1100386at2759"/>
<dbReference type="InterPro" id="IPR000832">
    <property type="entry name" value="GPCR_2_secretin-like"/>
</dbReference>
<feature type="transmembrane region" description="Helical" evidence="6">
    <location>
        <begin position="27"/>
        <end position="47"/>
    </location>
</feature>
<evidence type="ECO:0000256" key="2">
    <source>
        <dbReference type="ARBA" id="ARBA00022692"/>
    </source>
</evidence>
<dbReference type="AlphaFoldDB" id="A0A2G8KHT1"/>